<organism evidence="2 3">
    <name type="scientific">Apodospora peruviana</name>
    <dbReference type="NCBI Taxonomy" id="516989"/>
    <lineage>
        <taxon>Eukaryota</taxon>
        <taxon>Fungi</taxon>
        <taxon>Dikarya</taxon>
        <taxon>Ascomycota</taxon>
        <taxon>Pezizomycotina</taxon>
        <taxon>Sordariomycetes</taxon>
        <taxon>Sordariomycetidae</taxon>
        <taxon>Sordariales</taxon>
        <taxon>Lasiosphaeriaceae</taxon>
        <taxon>Apodospora</taxon>
    </lineage>
</organism>
<reference evidence="2" key="1">
    <citation type="journal article" date="2023" name="Mol. Phylogenet. Evol.">
        <title>Genome-scale phylogeny and comparative genomics of the fungal order Sordariales.</title>
        <authorList>
            <person name="Hensen N."/>
            <person name="Bonometti L."/>
            <person name="Westerberg I."/>
            <person name="Brannstrom I.O."/>
            <person name="Guillou S."/>
            <person name="Cros-Aarteil S."/>
            <person name="Calhoun S."/>
            <person name="Haridas S."/>
            <person name="Kuo A."/>
            <person name="Mondo S."/>
            <person name="Pangilinan J."/>
            <person name="Riley R."/>
            <person name="LaButti K."/>
            <person name="Andreopoulos B."/>
            <person name="Lipzen A."/>
            <person name="Chen C."/>
            <person name="Yan M."/>
            <person name="Daum C."/>
            <person name="Ng V."/>
            <person name="Clum A."/>
            <person name="Steindorff A."/>
            <person name="Ohm R.A."/>
            <person name="Martin F."/>
            <person name="Silar P."/>
            <person name="Natvig D.O."/>
            <person name="Lalanne C."/>
            <person name="Gautier V."/>
            <person name="Ament-Velasquez S.L."/>
            <person name="Kruys A."/>
            <person name="Hutchinson M.I."/>
            <person name="Powell A.J."/>
            <person name="Barry K."/>
            <person name="Miller A.N."/>
            <person name="Grigoriev I.V."/>
            <person name="Debuchy R."/>
            <person name="Gladieux P."/>
            <person name="Hiltunen Thoren M."/>
            <person name="Johannesson H."/>
        </authorList>
    </citation>
    <scope>NUCLEOTIDE SEQUENCE</scope>
    <source>
        <strain evidence="2">CBS 118394</strain>
    </source>
</reference>
<accession>A0AAE0I1I6</accession>
<protein>
    <submittedName>
        <fullName evidence="2">Uncharacterized protein</fullName>
    </submittedName>
</protein>
<sequence>MASAVSPDSWSSPGSRTASLTPDGSPKDHVLFATNPGYPGLICPPSAISRGYCLSDHVDVNAARLSEREARLQLSEYIVYRFDRSAPDNESDYDGQERTSGWSSCVRDTIQSRDQDLIQSSNQGLMDPSSLATDSWSYLPSCPELPASNEYLALSYTWGNSMSIPEDMAFPFPTPTEKEWPSRQSRQSLYHGSMQSVVYPSAETVTEIPFTGIACDIPSPLDDIPSHDPEYSLASQAQSWHHANYPRAQKESKFSPASPPVSPESSVYADLTLSICDHTCGWYSSQAAPRSGSHLGHGLENEPWAVDGYIASPSLMRISKTPSPCPADKIASCQLCTNFGSPPFLVPCEDPGVVAISKVLGHCSSLEPNETSRKFRSLGTNYSQGSSRFGRLSSMSMMQPMAKDHDDGCLEGTDTVSRANSMWEGLAVSIRRLYHLAAERCKDEMDGGSLGLTHKQTSKGIFGLRKGTKRQLRVADLPGTSDFVLKEDSLTQGLKVKPLLDIGFQLLQQANTDPRQQVSYTPSQDNMRRAMFTNAMQLQGMVNRSPQSEQLFAFKQGSYLSTEALLLLILGIAYSQGSVMMVAMAGLIGNWFHKAELTLRLSERGRCSPVIIGRR</sequence>
<feature type="compositionally biased region" description="Polar residues" evidence="1">
    <location>
        <begin position="1"/>
        <end position="22"/>
    </location>
</feature>
<proteinExistence type="predicted"/>
<dbReference type="AlphaFoldDB" id="A0AAE0I1I6"/>
<evidence type="ECO:0000256" key="1">
    <source>
        <dbReference type="SAM" id="MobiDB-lite"/>
    </source>
</evidence>
<name>A0AAE0I1I6_9PEZI</name>
<dbReference type="Proteomes" id="UP001283341">
    <property type="component" value="Unassembled WGS sequence"/>
</dbReference>
<keyword evidence="3" id="KW-1185">Reference proteome</keyword>
<evidence type="ECO:0000313" key="2">
    <source>
        <dbReference type="EMBL" id="KAK3316873.1"/>
    </source>
</evidence>
<reference evidence="2" key="2">
    <citation type="submission" date="2023-06" db="EMBL/GenBank/DDBJ databases">
        <authorList>
            <consortium name="Lawrence Berkeley National Laboratory"/>
            <person name="Haridas S."/>
            <person name="Hensen N."/>
            <person name="Bonometti L."/>
            <person name="Westerberg I."/>
            <person name="Brannstrom I.O."/>
            <person name="Guillou S."/>
            <person name="Cros-Aarteil S."/>
            <person name="Calhoun S."/>
            <person name="Kuo A."/>
            <person name="Mondo S."/>
            <person name="Pangilinan J."/>
            <person name="Riley R."/>
            <person name="Labutti K."/>
            <person name="Andreopoulos B."/>
            <person name="Lipzen A."/>
            <person name="Chen C."/>
            <person name="Yanf M."/>
            <person name="Daum C."/>
            <person name="Ng V."/>
            <person name="Clum A."/>
            <person name="Steindorff A."/>
            <person name="Ohm R."/>
            <person name="Martin F."/>
            <person name="Silar P."/>
            <person name="Natvig D."/>
            <person name="Lalanne C."/>
            <person name="Gautier V."/>
            <person name="Ament-Velasquez S.L."/>
            <person name="Kruys A."/>
            <person name="Hutchinson M.I."/>
            <person name="Powell A.J."/>
            <person name="Barry K."/>
            <person name="Miller A.N."/>
            <person name="Grigoriev I.V."/>
            <person name="Debuchy R."/>
            <person name="Gladieux P."/>
            <person name="Thoren M.H."/>
            <person name="Johannesson H."/>
        </authorList>
    </citation>
    <scope>NUCLEOTIDE SEQUENCE</scope>
    <source>
        <strain evidence="2">CBS 118394</strain>
    </source>
</reference>
<dbReference type="EMBL" id="JAUEDM010000005">
    <property type="protein sequence ID" value="KAK3316873.1"/>
    <property type="molecule type" value="Genomic_DNA"/>
</dbReference>
<gene>
    <name evidence="2" type="ORF">B0H66DRAFT_306912</name>
</gene>
<feature type="region of interest" description="Disordered" evidence="1">
    <location>
        <begin position="1"/>
        <end position="28"/>
    </location>
</feature>
<comment type="caution">
    <text evidence="2">The sequence shown here is derived from an EMBL/GenBank/DDBJ whole genome shotgun (WGS) entry which is preliminary data.</text>
</comment>
<evidence type="ECO:0000313" key="3">
    <source>
        <dbReference type="Proteomes" id="UP001283341"/>
    </source>
</evidence>